<organism evidence="4 5">
    <name type="scientific">Podospora aff. communis PSN243</name>
    <dbReference type="NCBI Taxonomy" id="3040156"/>
    <lineage>
        <taxon>Eukaryota</taxon>
        <taxon>Fungi</taxon>
        <taxon>Dikarya</taxon>
        <taxon>Ascomycota</taxon>
        <taxon>Pezizomycotina</taxon>
        <taxon>Sordariomycetes</taxon>
        <taxon>Sordariomycetidae</taxon>
        <taxon>Sordariales</taxon>
        <taxon>Podosporaceae</taxon>
        <taxon>Podospora</taxon>
    </lineage>
</organism>
<accession>A0AAV9H5W1</accession>
<dbReference type="Pfam" id="PF24883">
    <property type="entry name" value="NPHP3_N"/>
    <property type="match status" value="1"/>
</dbReference>
<dbReference type="Gene3D" id="3.40.50.300">
    <property type="entry name" value="P-loop containing nucleotide triphosphate hydrolases"/>
    <property type="match status" value="1"/>
</dbReference>
<dbReference type="Proteomes" id="UP001321760">
    <property type="component" value="Unassembled WGS sequence"/>
</dbReference>
<reference evidence="4" key="2">
    <citation type="submission" date="2023-05" db="EMBL/GenBank/DDBJ databases">
        <authorList>
            <consortium name="Lawrence Berkeley National Laboratory"/>
            <person name="Steindorff A."/>
            <person name="Hensen N."/>
            <person name="Bonometti L."/>
            <person name="Westerberg I."/>
            <person name="Brannstrom I.O."/>
            <person name="Guillou S."/>
            <person name="Cros-Aarteil S."/>
            <person name="Calhoun S."/>
            <person name="Haridas S."/>
            <person name="Kuo A."/>
            <person name="Mondo S."/>
            <person name="Pangilinan J."/>
            <person name="Riley R."/>
            <person name="Labutti K."/>
            <person name="Andreopoulos B."/>
            <person name="Lipzen A."/>
            <person name="Chen C."/>
            <person name="Yanf M."/>
            <person name="Daum C."/>
            <person name="Ng V."/>
            <person name="Clum A."/>
            <person name="Ohm R."/>
            <person name="Martin F."/>
            <person name="Silar P."/>
            <person name="Natvig D."/>
            <person name="Lalanne C."/>
            <person name="Gautier V."/>
            <person name="Ament-Velasquez S.L."/>
            <person name="Kruys A."/>
            <person name="Hutchinson M.I."/>
            <person name="Powell A.J."/>
            <person name="Barry K."/>
            <person name="Miller A.N."/>
            <person name="Grigoriev I.V."/>
            <person name="Debuchy R."/>
            <person name="Gladieux P."/>
            <person name="Thoren M.H."/>
            <person name="Johannesson H."/>
        </authorList>
    </citation>
    <scope>NUCLEOTIDE SEQUENCE</scope>
    <source>
        <strain evidence="4">PSN243</strain>
    </source>
</reference>
<evidence type="ECO:0000256" key="2">
    <source>
        <dbReference type="SAM" id="MobiDB-lite"/>
    </source>
</evidence>
<keyword evidence="1" id="KW-0677">Repeat</keyword>
<dbReference type="PANTHER" id="PTHR10039">
    <property type="entry name" value="AMELOGENIN"/>
    <property type="match status" value="1"/>
</dbReference>
<gene>
    <name evidence="4" type="ORF">QBC34DRAFT_489662</name>
</gene>
<sequence>MSPKDNASQPAEDGTPAEAVTAWRNLFSILPDDLQSHIHSNMTSRNVVDNLRVHGAAWNAVRARRLTKFIIAVDPYFKAMDVFVSCDPIHAATLWGALRVVIQLGFGYVQFLDKFMSSLESIAKEMDYFLEVKELGEGERRLSSPRVEKVLKEVFVELSDYLLGVFRMFYRPNGASKHVLRVLATTAWRPFQIDGTLNRLRECRANLQEAFALLNLTNTTFGNASATATGEKILASLDKAAAATEKESEYAFVRSGRQWLAPPDFDDRFRDALDLRDDGTTQWLLQHEHYQSWTELTGNNLGRHLWVGGKPGAGKTVLAASVIDDLLNNTEHGLPVCYYFFSSREADSGNSNSCAAAYRAILAQLLQKNIRNERIRDLYSFAMHYQSAGQLTASREEAVELAELAMKCVDGVFIVLDALDECDSCDELLLKLRRIGEIPGVRLAMFSRHTVTDLPKRIARVVSLAIGLRNETDIKSYLRNGLAALQRKELLPKKINLNETAETLTTRADGMFLWARLLVMYLASPALYPAERQQAINQVGAPEGLRVMFERIIGLIERSDRAMRRTARQSFLWLLFSQRPMLPDELESAFIPAEATGDLQDWKIPDFENTVIRACAGFVERDPREATYQGRRFYPFRFIHATVKEYLMSVEARKSASRPARSEVIPPERKDAHAEIATVCLKYLTVRMPAQPLSGKLGKSALADDLLTAWPLSNYAALCWTSSLLATADGSLPSNYRPLFKALDRFLSQPKVLMAWIETCYTYSAVPGCGNLQTWGLIAFDYVDPDEPNKANLKEVGNVAYELGSYLSTLDSDWGHQLRDKPCLVWEEVTAFNPTSMLAKHGGIHVKTLQCQPPPGVSYAPINRVSQLSPDGETDVVLSVYPSRAFDDYLKRAQHNNERYLDKLVTNRKLSRGWLIRFEVISTKTRTQVACLDIPLPEIDIFIRACESFVGDAIQIPISLSRDCRFFSVLRTIYHVRLNKNGAGMTHVSQPLPIETILSTLCQDKADSAITFSDFRRTKQTYGQIPLFWIYFDGQSKNLCYIEQKRRELCKFVVFGIEPGFDQKGALRLHITQVAQRRAQTRDIAKPYDTYHTFGGGPQDEKEFELCFHPSLPVIAFTSSMSTKVWDFCTDKTYKIGPGVHNVIRMTYSSTGDYCILEPLGSLPQILQVPPSVKEELEAQYNTPPSPPVEVSPPPSPPLSHVPLRQDPDSSPPPPNVTTPTSGAVTKVDTSTYPLAEGRAVLSGSNLFLSSNTDHQPAHISITNNGTQVSMTHWNSTTDAEDDKVNPDSISNTNQTITLTRLPRWTASDSARASVIPAKNESEPVRVVLDKSADNWSKLQLRRGDAYPLVVEKHLASFGKEPSASGALSEKTGKDVESTWDGVEDYSMLKSKSPRKDGSELESTEGGKSGSEVESHERKREDT</sequence>
<evidence type="ECO:0000313" key="5">
    <source>
        <dbReference type="Proteomes" id="UP001321760"/>
    </source>
</evidence>
<evidence type="ECO:0000259" key="3">
    <source>
        <dbReference type="Pfam" id="PF24883"/>
    </source>
</evidence>
<feature type="region of interest" description="Disordered" evidence="2">
    <location>
        <begin position="1359"/>
        <end position="1423"/>
    </location>
</feature>
<protein>
    <recommendedName>
        <fullName evidence="3">Nephrocystin 3-like N-terminal domain-containing protein</fullName>
    </recommendedName>
</protein>
<dbReference type="InterPro" id="IPR056884">
    <property type="entry name" value="NPHP3-like_N"/>
</dbReference>
<dbReference type="EMBL" id="MU865914">
    <property type="protein sequence ID" value="KAK4455375.1"/>
    <property type="molecule type" value="Genomic_DNA"/>
</dbReference>
<comment type="caution">
    <text evidence="4">The sequence shown here is derived from an EMBL/GenBank/DDBJ whole genome shotgun (WGS) entry which is preliminary data.</text>
</comment>
<feature type="compositionally biased region" description="Pro residues" evidence="2">
    <location>
        <begin position="1184"/>
        <end position="1200"/>
    </location>
</feature>
<evidence type="ECO:0000313" key="4">
    <source>
        <dbReference type="EMBL" id="KAK4455375.1"/>
    </source>
</evidence>
<evidence type="ECO:0000256" key="1">
    <source>
        <dbReference type="ARBA" id="ARBA00022737"/>
    </source>
</evidence>
<feature type="domain" description="Nephrocystin 3-like N-terminal" evidence="3">
    <location>
        <begin position="279"/>
        <end position="447"/>
    </location>
</feature>
<feature type="compositionally biased region" description="Basic and acidic residues" evidence="2">
    <location>
        <begin position="1411"/>
        <end position="1423"/>
    </location>
</feature>
<dbReference type="SUPFAM" id="SSF52540">
    <property type="entry name" value="P-loop containing nucleoside triphosphate hydrolases"/>
    <property type="match status" value="1"/>
</dbReference>
<feature type="region of interest" description="Disordered" evidence="2">
    <location>
        <begin position="1175"/>
        <end position="1228"/>
    </location>
</feature>
<dbReference type="InterPro" id="IPR027417">
    <property type="entry name" value="P-loop_NTPase"/>
</dbReference>
<keyword evidence="5" id="KW-1185">Reference proteome</keyword>
<name>A0AAV9H5W1_9PEZI</name>
<proteinExistence type="predicted"/>
<dbReference type="PANTHER" id="PTHR10039:SF14">
    <property type="entry name" value="NACHT DOMAIN-CONTAINING PROTEIN"/>
    <property type="match status" value="1"/>
</dbReference>
<reference evidence="4" key="1">
    <citation type="journal article" date="2023" name="Mol. Phylogenet. Evol.">
        <title>Genome-scale phylogeny and comparative genomics of the fungal order Sordariales.</title>
        <authorList>
            <person name="Hensen N."/>
            <person name="Bonometti L."/>
            <person name="Westerberg I."/>
            <person name="Brannstrom I.O."/>
            <person name="Guillou S."/>
            <person name="Cros-Aarteil S."/>
            <person name="Calhoun S."/>
            <person name="Haridas S."/>
            <person name="Kuo A."/>
            <person name="Mondo S."/>
            <person name="Pangilinan J."/>
            <person name="Riley R."/>
            <person name="LaButti K."/>
            <person name="Andreopoulos B."/>
            <person name="Lipzen A."/>
            <person name="Chen C."/>
            <person name="Yan M."/>
            <person name="Daum C."/>
            <person name="Ng V."/>
            <person name="Clum A."/>
            <person name="Steindorff A."/>
            <person name="Ohm R.A."/>
            <person name="Martin F."/>
            <person name="Silar P."/>
            <person name="Natvig D.O."/>
            <person name="Lalanne C."/>
            <person name="Gautier V."/>
            <person name="Ament-Velasquez S.L."/>
            <person name="Kruys A."/>
            <person name="Hutchinson M.I."/>
            <person name="Powell A.J."/>
            <person name="Barry K."/>
            <person name="Miller A.N."/>
            <person name="Grigoriev I.V."/>
            <person name="Debuchy R."/>
            <person name="Gladieux P."/>
            <person name="Hiltunen Thoren M."/>
            <person name="Johannesson H."/>
        </authorList>
    </citation>
    <scope>NUCLEOTIDE SEQUENCE</scope>
    <source>
        <strain evidence="4">PSN243</strain>
    </source>
</reference>